<feature type="non-terminal residue" evidence="3">
    <location>
        <position position="1"/>
    </location>
</feature>
<sequence>MAHVQHHCIADIDSTNREWKIMARVTRLWQAVDYTTDEVNSLDMLLIDEHGHQIHARVDKSLMKKFKRHIVENEIYSLDRFSLLKNDKKYNVILGNFDQIPSKIDNKNLSDVVGRVYEWNKLKNIVKKMDIKLFGYVLKITLWSNSATQFDDDAFKDNSNASVLIVTSTSVRYDDEYHEYVLSSTAATKLYLNLQISQVTNIINSPVPAQSKFLLQGPLQPPSSIAPQPLSQNKKTLSDVIASANDASSQQNHFTCEAIISKILHDKGWTYNACPHSDCLKVVNNTSNGYSCTNHGIVSPEQRYQLRMEIKDETSTARVVAFRDEAMTLLQKTEKELAHIESQ</sequence>
<feature type="domain" description="Replication factor A C-terminal" evidence="2">
    <location>
        <begin position="254"/>
        <end position="341"/>
    </location>
</feature>
<reference evidence="3 4" key="1">
    <citation type="submission" date="2020-10" db="EMBL/GenBank/DDBJ databases">
        <title>The Coptis chinensis genome and diversification of protoberbering-type alkaloids.</title>
        <authorList>
            <person name="Wang B."/>
            <person name="Shu S."/>
            <person name="Song C."/>
            <person name="Liu Y."/>
        </authorList>
    </citation>
    <scope>NUCLEOTIDE SEQUENCE [LARGE SCALE GENOMIC DNA]</scope>
    <source>
        <strain evidence="3">HL-2020</strain>
        <tissue evidence="3">Leaf</tissue>
    </source>
</reference>
<gene>
    <name evidence="3" type="ORF">IFM89_003183</name>
</gene>
<evidence type="ECO:0000313" key="4">
    <source>
        <dbReference type="Proteomes" id="UP000631114"/>
    </source>
</evidence>
<accession>A0A835LG49</accession>
<feature type="domain" description="Replication protein A 70 kDa DNA-binding subunit B/D first OB fold" evidence="1">
    <location>
        <begin position="5"/>
        <end position="91"/>
    </location>
</feature>
<dbReference type="Gene3D" id="2.40.50.140">
    <property type="entry name" value="Nucleic acid-binding proteins"/>
    <property type="match status" value="2"/>
</dbReference>
<evidence type="ECO:0000259" key="1">
    <source>
        <dbReference type="Pfam" id="PF02721"/>
    </source>
</evidence>
<dbReference type="PANTHER" id="PTHR47165:SF4">
    <property type="entry name" value="OS03G0429900 PROTEIN"/>
    <property type="match status" value="1"/>
</dbReference>
<dbReference type="Pfam" id="PF02721">
    <property type="entry name" value="DUF223"/>
    <property type="match status" value="1"/>
</dbReference>
<dbReference type="InterPro" id="IPR012340">
    <property type="entry name" value="NA-bd_OB-fold"/>
</dbReference>
<evidence type="ECO:0000259" key="2">
    <source>
        <dbReference type="Pfam" id="PF08646"/>
    </source>
</evidence>
<name>A0A835LG49_9MAGN</name>
<dbReference type="Proteomes" id="UP000631114">
    <property type="component" value="Unassembled WGS sequence"/>
</dbReference>
<comment type="caution">
    <text evidence="3">The sequence shown here is derived from an EMBL/GenBank/DDBJ whole genome shotgun (WGS) entry which is preliminary data.</text>
</comment>
<keyword evidence="4" id="KW-1185">Reference proteome</keyword>
<dbReference type="EMBL" id="JADFTS010000008">
    <property type="protein sequence ID" value="KAF9591232.1"/>
    <property type="molecule type" value="Genomic_DNA"/>
</dbReference>
<dbReference type="InterPro" id="IPR013955">
    <property type="entry name" value="Rep_factor-A_C"/>
</dbReference>
<organism evidence="3 4">
    <name type="scientific">Coptis chinensis</name>
    <dbReference type="NCBI Taxonomy" id="261450"/>
    <lineage>
        <taxon>Eukaryota</taxon>
        <taxon>Viridiplantae</taxon>
        <taxon>Streptophyta</taxon>
        <taxon>Embryophyta</taxon>
        <taxon>Tracheophyta</taxon>
        <taxon>Spermatophyta</taxon>
        <taxon>Magnoliopsida</taxon>
        <taxon>Ranunculales</taxon>
        <taxon>Ranunculaceae</taxon>
        <taxon>Coptidoideae</taxon>
        <taxon>Coptis</taxon>
    </lineage>
</organism>
<dbReference type="CDD" id="cd04480">
    <property type="entry name" value="RPA1_DBD_A_like"/>
    <property type="match status" value="1"/>
</dbReference>
<dbReference type="OrthoDB" id="1914402at2759"/>
<proteinExistence type="predicted"/>
<dbReference type="AlphaFoldDB" id="A0A835LG49"/>
<dbReference type="SUPFAM" id="SSF50249">
    <property type="entry name" value="Nucleic acid-binding proteins"/>
    <property type="match status" value="3"/>
</dbReference>
<protein>
    <submittedName>
        <fullName evidence="3">Uncharacterized protein</fullName>
    </submittedName>
</protein>
<dbReference type="Pfam" id="PF08646">
    <property type="entry name" value="Rep_fac-A_C"/>
    <property type="match status" value="1"/>
</dbReference>
<dbReference type="InterPro" id="IPR003871">
    <property type="entry name" value="RFA1B/D_OB_1st"/>
</dbReference>
<dbReference type="PANTHER" id="PTHR47165">
    <property type="entry name" value="OS03G0429900 PROTEIN"/>
    <property type="match status" value="1"/>
</dbReference>
<evidence type="ECO:0000313" key="3">
    <source>
        <dbReference type="EMBL" id="KAF9591232.1"/>
    </source>
</evidence>